<evidence type="ECO:0000313" key="2">
    <source>
        <dbReference type="EMBL" id="KAG0585900.1"/>
    </source>
</evidence>
<dbReference type="SUPFAM" id="SSF56815">
    <property type="entry name" value="Sec1/munc18-like (SM) proteins"/>
    <property type="match status" value="1"/>
</dbReference>
<gene>
    <name evidence="2" type="ORF">KC19_2G048200</name>
    <name evidence="1" type="ORF">KC19_5G174200</name>
</gene>
<reference evidence="1" key="1">
    <citation type="submission" date="2020-06" db="EMBL/GenBank/DDBJ databases">
        <title>WGS assembly of Ceratodon purpureus strain R40.</title>
        <authorList>
            <person name="Carey S.B."/>
            <person name="Jenkins J."/>
            <person name="Shu S."/>
            <person name="Lovell J.T."/>
            <person name="Sreedasyam A."/>
            <person name="Maumus F."/>
            <person name="Tiley G.P."/>
            <person name="Fernandez-Pozo N."/>
            <person name="Barry K."/>
            <person name="Chen C."/>
            <person name="Wang M."/>
            <person name="Lipzen A."/>
            <person name="Daum C."/>
            <person name="Saski C.A."/>
            <person name="Payton A.C."/>
            <person name="Mcbreen J.C."/>
            <person name="Conrad R.E."/>
            <person name="Kollar L.M."/>
            <person name="Olsson S."/>
            <person name="Huttunen S."/>
            <person name="Landis J.B."/>
            <person name="Wickett N.J."/>
            <person name="Johnson M.G."/>
            <person name="Rensing S.A."/>
            <person name="Grimwood J."/>
            <person name="Schmutz J."/>
            <person name="Mcdaniel S.F."/>
        </authorList>
    </citation>
    <scope>NUCLEOTIDE SEQUENCE</scope>
    <source>
        <strain evidence="1">R40</strain>
    </source>
</reference>
<comment type="caution">
    <text evidence="1">The sequence shown here is derived from an EMBL/GenBank/DDBJ whole genome shotgun (WGS) entry which is preliminary data.</text>
</comment>
<keyword evidence="3" id="KW-1185">Reference proteome</keyword>
<dbReference type="AlphaFoldDB" id="A0A8T0I3V0"/>
<protein>
    <submittedName>
        <fullName evidence="1">Uncharacterized protein</fullName>
    </submittedName>
</protein>
<accession>A0A8T0I3V0</accession>
<evidence type="ECO:0000313" key="3">
    <source>
        <dbReference type="Proteomes" id="UP000822688"/>
    </source>
</evidence>
<evidence type="ECO:0000313" key="1">
    <source>
        <dbReference type="EMBL" id="KAG0577697.1"/>
    </source>
</evidence>
<dbReference type="InterPro" id="IPR036045">
    <property type="entry name" value="Sec1-like_sf"/>
</dbReference>
<dbReference type="OrthoDB" id="10262287at2759"/>
<sequence length="63" mass="7390">MEQTLVEGENYDASFTYVEEMIHKQEQIESVLRLLILLSVTNNGLPKKHFDYLRYVELSSLLT</sequence>
<proteinExistence type="predicted"/>
<dbReference type="Proteomes" id="UP000822688">
    <property type="component" value="Chromosome 5"/>
</dbReference>
<organism evidence="1 3">
    <name type="scientific">Ceratodon purpureus</name>
    <name type="common">Fire moss</name>
    <name type="synonym">Dicranum purpureum</name>
    <dbReference type="NCBI Taxonomy" id="3225"/>
    <lineage>
        <taxon>Eukaryota</taxon>
        <taxon>Viridiplantae</taxon>
        <taxon>Streptophyta</taxon>
        <taxon>Embryophyta</taxon>
        <taxon>Bryophyta</taxon>
        <taxon>Bryophytina</taxon>
        <taxon>Bryopsida</taxon>
        <taxon>Dicranidae</taxon>
        <taxon>Pseudoditrichales</taxon>
        <taxon>Ditrichaceae</taxon>
        <taxon>Ceratodon</taxon>
    </lineage>
</organism>
<dbReference type="EMBL" id="CM026422">
    <property type="protein sequence ID" value="KAG0585900.1"/>
    <property type="molecule type" value="Genomic_DNA"/>
</dbReference>
<name>A0A8T0I3V0_CERPU</name>
<dbReference type="Gene3D" id="1.25.40.850">
    <property type="match status" value="1"/>
</dbReference>
<dbReference type="InterPro" id="IPR043155">
    <property type="entry name" value="VPS33_dom3b"/>
</dbReference>
<dbReference type="EMBL" id="CM026425">
    <property type="protein sequence ID" value="KAG0577697.1"/>
    <property type="molecule type" value="Genomic_DNA"/>
</dbReference>
<dbReference type="Proteomes" id="UP000822688">
    <property type="component" value="Chromosome 2"/>
</dbReference>